<proteinExistence type="predicted"/>
<name>A0A0F9K8K8_9ZZZZ</name>
<feature type="non-terminal residue" evidence="1">
    <location>
        <position position="91"/>
    </location>
</feature>
<organism evidence="1">
    <name type="scientific">marine sediment metagenome</name>
    <dbReference type="NCBI Taxonomy" id="412755"/>
    <lineage>
        <taxon>unclassified sequences</taxon>
        <taxon>metagenomes</taxon>
        <taxon>ecological metagenomes</taxon>
    </lineage>
</organism>
<comment type="caution">
    <text evidence="1">The sequence shown here is derived from an EMBL/GenBank/DDBJ whole genome shotgun (WGS) entry which is preliminary data.</text>
</comment>
<accession>A0A0F9K8K8</accession>
<gene>
    <name evidence="1" type="ORF">LCGC14_1665710</name>
</gene>
<dbReference type="NCBIfam" id="NF045672">
    <property type="entry name" value="MCP_gp7_epsi_15"/>
    <property type="match status" value="1"/>
</dbReference>
<evidence type="ECO:0000313" key="1">
    <source>
        <dbReference type="EMBL" id="KKM18433.1"/>
    </source>
</evidence>
<sequence length="91" mass="9957">MATNIARNPTLLDLSKVLDPDGKIANIVEILNETNEELEDITFIEGNLPTGHRSTIRSGIPQPTWRKLYGGIQPTKGTNVQITDNTGMLNA</sequence>
<dbReference type="EMBL" id="LAZR01014222">
    <property type="protein sequence ID" value="KKM18433.1"/>
    <property type="molecule type" value="Genomic_DNA"/>
</dbReference>
<dbReference type="AlphaFoldDB" id="A0A0F9K8K8"/>
<dbReference type="Pfam" id="PF20911">
    <property type="entry name" value="GP7"/>
    <property type="match status" value="1"/>
</dbReference>
<dbReference type="InterPro" id="IPR048813">
    <property type="entry name" value="GP7-like"/>
</dbReference>
<protein>
    <submittedName>
        <fullName evidence="1">Uncharacterized protein</fullName>
    </submittedName>
</protein>
<reference evidence="1" key="1">
    <citation type="journal article" date="2015" name="Nature">
        <title>Complex archaea that bridge the gap between prokaryotes and eukaryotes.</title>
        <authorList>
            <person name="Spang A."/>
            <person name="Saw J.H."/>
            <person name="Jorgensen S.L."/>
            <person name="Zaremba-Niedzwiedzka K."/>
            <person name="Martijn J."/>
            <person name="Lind A.E."/>
            <person name="van Eijk R."/>
            <person name="Schleper C."/>
            <person name="Guy L."/>
            <person name="Ettema T.J."/>
        </authorList>
    </citation>
    <scope>NUCLEOTIDE SEQUENCE</scope>
</reference>